<evidence type="ECO:0000256" key="4">
    <source>
        <dbReference type="ARBA" id="ARBA00013208"/>
    </source>
</evidence>
<evidence type="ECO:0000256" key="1">
    <source>
        <dbReference type="ARBA" id="ARBA00000677"/>
    </source>
</evidence>
<evidence type="ECO:0000256" key="7">
    <source>
        <dbReference type="ARBA" id="ARBA00022692"/>
    </source>
</evidence>
<comment type="function">
    <text evidence="10">Catalytic component of the signal peptidase complex (SPC) which catalyzes the cleavage of N-terminal signal sequences from nascent proteins as they are translocated into the lumen of the endoplasmic reticulum. Specifically cleaves N-terminal signal peptides that contain a hydrophobic alpha-helix (h-region) shorter than 18-20 amino acids.</text>
</comment>
<keyword evidence="8 11" id="KW-1133">Transmembrane helix</keyword>
<sequence length="188" mass="21411">MISSFLEQLRQFNAREFLSQFISLAFVLCSALVIWKSVSIYTNCQSPIVVVLTGSMIPAFYPGDILFLSLSPEPARLGDIVVYKLEGKEIPIVHRVIRLHNVHNQTNLFEGKDDDNLKMLTKGDNNGYDDRFGIYTKKLQWLHRNHMVGRAKSILPYIGQVTIIMNNYPAVKYIVVGLLILLVLTNKE</sequence>
<evidence type="ECO:0000256" key="11">
    <source>
        <dbReference type="SAM" id="Phobius"/>
    </source>
</evidence>
<dbReference type="PANTHER" id="PTHR10806:SF6">
    <property type="entry name" value="SIGNAL PEPTIDASE COMPLEX CATALYTIC SUBUNIT SEC11"/>
    <property type="match status" value="1"/>
</dbReference>
<evidence type="ECO:0000256" key="8">
    <source>
        <dbReference type="ARBA" id="ARBA00022989"/>
    </source>
</evidence>
<evidence type="ECO:0000256" key="9">
    <source>
        <dbReference type="ARBA" id="ARBA00023136"/>
    </source>
</evidence>
<dbReference type="NCBIfam" id="TIGR02228">
    <property type="entry name" value="sigpep_I_arch"/>
    <property type="match status" value="1"/>
</dbReference>
<evidence type="ECO:0000256" key="3">
    <source>
        <dbReference type="ARBA" id="ARBA00011035"/>
    </source>
</evidence>
<dbReference type="RefSeq" id="XP_044552720.1">
    <property type="nucleotide sequence ID" value="XM_044691002.1"/>
</dbReference>
<comment type="catalytic activity">
    <reaction evidence="1">
        <text>Cleavage of hydrophobic, N-terminal signal or leader sequences from secreted and periplasmic proteins.</text>
        <dbReference type="EC" id="3.4.21.89"/>
    </reaction>
</comment>
<evidence type="ECO:0000256" key="2">
    <source>
        <dbReference type="ARBA" id="ARBA00004648"/>
    </source>
</evidence>
<dbReference type="InterPro" id="IPR036286">
    <property type="entry name" value="LexA/Signal_pep-like_sf"/>
</dbReference>
<evidence type="ECO:0000256" key="5">
    <source>
        <dbReference type="ARBA" id="ARBA00019685"/>
    </source>
</evidence>
<keyword evidence="7 11" id="KW-0812">Transmembrane</keyword>
<accession>A0AA88GYI5</accession>
<dbReference type="Proteomes" id="UP000816034">
    <property type="component" value="Unassembled WGS sequence"/>
</dbReference>
<dbReference type="AlphaFoldDB" id="A0AA88GYI5"/>
<keyword evidence="13" id="KW-1185">Reference proteome</keyword>
<dbReference type="InterPro" id="IPR001733">
    <property type="entry name" value="Peptidase_S26B"/>
</dbReference>
<name>A0AA88GYI5_NAELO</name>
<dbReference type="EMBL" id="PYSW02000009">
    <property type="protein sequence ID" value="KAG2388728.1"/>
    <property type="molecule type" value="Genomic_DNA"/>
</dbReference>
<feature type="transmembrane region" description="Helical" evidence="11">
    <location>
        <begin position="21"/>
        <end position="42"/>
    </location>
</feature>
<dbReference type="GeneID" id="68092629"/>
<comment type="caution">
    <text evidence="12">The sequence shown here is derived from an EMBL/GenBank/DDBJ whole genome shotgun (WGS) entry which is preliminary data.</text>
</comment>
<protein>
    <recommendedName>
        <fullName evidence="5">Signal peptidase complex catalytic subunit SEC11</fullName>
        <ecNumber evidence="4">3.4.21.89</ecNumber>
    </recommendedName>
    <alternativeName>
        <fullName evidence="6">Signal peptidase complex catalytic subunit sec11</fullName>
    </alternativeName>
</protein>
<dbReference type="PANTHER" id="PTHR10806">
    <property type="entry name" value="SIGNAL PEPTIDASE COMPLEX CATALYTIC SUBUNIT SEC11"/>
    <property type="match status" value="1"/>
</dbReference>
<gene>
    <name evidence="12" type="ORF">C9374_000167</name>
</gene>
<dbReference type="GO" id="GO:0006465">
    <property type="term" value="P:signal peptide processing"/>
    <property type="evidence" value="ECO:0007669"/>
    <property type="project" value="InterPro"/>
</dbReference>
<dbReference type="GO" id="GO:0009003">
    <property type="term" value="F:signal peptidase activity"/>
    <property type="evidence" value="ECO:0007669"/>
    <property type="project" value="UniProtKB-EC"/>
</dbReference>
<dbReference type="EC" id="3.4.21.89" evidence="4"/>
<evidence type="ECO:0000256" key="6">
    <source>
        <dbReference type="ARBA" id="ARBA00021755"/>
    </source>
</evidence>
<comment type="similarity">
    <text evidence="3">Belongs to the peptidase S26B family.</text>
</comment>
<dbReference type="CDD" id="cd06462">
    <property type="entry name" value="Peptidase_S24_S26"/>
    <property type="match status" value="1"/>
</dbReference>
<evidence type="ECO:0000313" key="13">
    <source>
        <dbReference type="Proteomes" id="UP000816034"/>
    </source>
</evidence>
<reference evidence="12 13" key="1">
    <citation type="journal article" date="2018" name="BMC Genomics">
        <title>The genome of Naegleria lovaniensis, the basis for a comparative approach to unravel pathogenicity factors of the human pathogenic amoeba N. fowleri.</title>
        <authorList>
            <person name="Liechti N."/>
            <person name="Schurch N."/>
            <person name="Bruggmann R."/>
            <person name="Wittwer M."/>
        </authorList>
    </citation>
    <scope>NUCLEOTIDE SEQUENCE [LARGE SCALE GENOMIC DNA]</scope>
    <source>
        <strain evidence="12 13">ATCC 30569</strain>
    </source>
</reference>
<organism evidence="12 13">
    <name type="scientific">Naegleria lovaniensis</name>
    <name type="common">Amoeba</name>
    <dbReference type="NCBI Taxonomy" id="51637"/>
    <lineage>
        <taxon>Eukaryota</taxon>
        <taxon>Discoba</taxon>
        <taxon>Heterolobosea</taxon>
        <taxon>Tetramitia</taxon>
        <taxon>Eutetramitia</taxon>
        <taxon>Vahlkampfiidae</taxon>
        <taxon>Naegleria</taxon>
    </lineage>
</organism>
<feature type="transmembrane region" description="Helical" evidence="11">
    <location>
        <begin position="170"/>
        <end position="186"/>
    </location>
</feature>
<keyword evidence="9 11" id="KW-0472">Membrane</keyword>
<dbReference type="GO" id="GO:0005787">
    <property type="term" value="C:signal peptidase complex"/>
    <property type="evidence" value="ECO:0007669"/>
    <property type="project" value="TreeGrafter"/>
</dbReference>
<evidence type="ECO:0000256" key="10">
    <source>
        <dbReference type="ARBA" id="ARBA00045533"/>
    </source>
</evidence>
<comment type="subcellular location">
    <subcellularLocation>
        <location evidence="2">Endoplasmic reticulum membrane</location>
        <topology evidence="2">Single-pass type II membrane protein</topology>
    </subcellularLocation>
</comment>
<proteinExistence type="inferred from homology"/>
<evidence type="ECO:0000313" key="12">
    <source>
        <dbReference type="EMBL" id="KAG2388728.1"/>
    </source>
</evidence>
<dbReference type="SUPFAM" id="SSF51306">
    <property type="entry name" value="LexA/Signal peptidase"/>
    <property type="match status" value="1"/>
</dbReference>
<dbReference type="PRINTS" id="PR00728">
    <property type="entry name" value="SIGNALPTASE"/>
</dbReference>
<feature type="transmembrane region" description="Helical" evidence="11">
    <location>
        <begin position="48"/>
        <end position="70"/>
    </location>
</feature>